<evidence type="ECO:0000259" key="5">
    <source>
        <dbReference type="Pfam" id="PF07992"/>
    </source>
</evidence>
<evidence type="ECO:0000256" key="3">
    <source>
        <dbReference type="ARBA" id="ARBA00022827"/>
    </source>
</evidence>
<keyword evidence="2" id="KW-0285">Flavoprotein</keyword>
<reference evidence="6 7" key="1">
    <citation type="journal article" date="2018" name="Sci. Rep.">
        <title>Comparative genomics provides insights into the lifestyle and reveals functional heterogeneity of dark septate endophytic fungi.</title>
        <authorList>
            <person name="Knapp D.G."/>
            <person name="Nemeth J.B."/>
            <person name="Barry K."/>
            <person name="Hainaut M."/>
            <person name="Henrissat B."/>
            <person name="Johnson J."/>
            <person name="Kuo A."/>
            <person name="Lim J.H.P."/>
            <person name="Lipzen A."/>
            <person name="Nolan M."/>
            <person name="Ohm R.A."/>
            <person name="Tamas L."/>
            <person name="Grigoriev I.V."/>
            <person name="Spatafora J.W."/>
            <person name="Nagy L.G."/>
            <person name="Kovacs G.M."/>
        </authorList>
    </citation>
    <scope>NUCLEOTIDE SEQUENCE [LARGE SCALE GENOMIC DNA]</scope>
    <source>
        <strain evidence="6 7">DSE2036</strain>
    </source>
</reference>
<accession>A0A2V1DK10</accession>
<name>A0A2V1DK10_9PLEO</name>
<dbReference type="GO" id="GO:0004174">
    <property type="term" value="F:electron-transferring-flavoprotein dehydrogenase activity"/>
    <property type="evidence" value="ECO:0007669"/>
    <property type="project" value="TreeGrafter"/>
</dbReference>
<proteinExistence type="inferred from homology"/>
<dbReference type="Pfam" id="PF07992">
    <property type="entry name" value="Pyr_redox_2"/>
    <property type="match status" value="1"/>
</dbReference>
<dbReference type="Gene3D" id="3.50.50.100">
    <property type="match status" value="1"/>
</dbReference>
<dbReference type="AlphaFoldDB" id="A0A2V1DK10"/>
<dbReference type="PANTHER" id="PTHR43735:SF3">
    <property type="entry name" value="FERROPTOSIS SUPPRESSOR PROTEIN 1"/>
    <property type="match status" value="1"/>
</dbReference>
<dbReference type="GO" id="GO:0005737">
    <property type="term" value="C:cytoplasm"/>
    <property type="evidence" value="ECO:0007669"/>
    <property type="project" value="TreeGrafter"/>
</dbReference>
<evidence type="ECO:0000313" key="7">
    <source>
        <dbReference type="Proteomes" id="UP000244855"/>
    </source>
</evidence>
<dbReference type="InterPro" id="IPR023753">
    <property type="entry name" value="FAD/NAD-binding_dom"/>
</dbReference>
<dbReference type="PANTHER" id="PTHR43735">
    <property type="entry name" value="APOPTOSIS-INDUCING FACTOR 1"/>
    <property type="match status" value="1"/>
</dbReference>
<dbReference type="Proteomes" id="UP000244855">
    <property type="component" value="Unassembled WGS sequence"/>
</dbReference>
<keyword evidence="4" id="KW-0560">Oxidoreductase</keyword>
<dbReference type="STRING" id="97972.A0A2V1DK10"/>
<evidence type="ECO:0000313" key="6">
    <source>
        <dbReference type="EMBL" id="PVH98398.1"/>
    </source>
</evidence>
<dbReference type="OrthoDB" id="202203at2759"/>
<dbReference type="EMBL" id="KZ805414">
    <property type="protein sequence ID" value="PVH98398.1"/>
    <property type="molecule type" value="Genomic_DNA"/>
</dbReference>
<gene>
    <name evidence="6" type="ORF">DM02DRAFT_47301</name>
</gene>
<evidence type="ECO:0000256" key="4">
    <source>
        <dbReference type="ARBA" id="ARBA00023002"/>
    </source>
</evidence>
<dbReference type="PRINTS" id="PR00469">
    <property type="entry name" value="PNDRDTASEII"/>
</dbReference>
<keyword evidence="3" id="KW-0274">FAD</keyword>
<evidence type="ECO:0000256" key="1">
    <source>
        <dbReference type="ARBA" id="ARBA00006442"/>
    </source>
</evidence>
<comment type="similarity">
    <text evidence="1">Belongs to the FAD-dependent oxidoreductase family.</text>
</comment>
<sequence length="417" mass="45011">MPDQRNIVILGSSFAGIQSAQYIIKYILPSLNAKSGVKHHLYVISPSPEFYYMPAAPRTSVSVSRLPVDKLFISLDAIFDKFPKGDFTFIQASASGLDTGSRTVLYRRGDKAAEEKLAYHALIIATGTNTHHPAFSSQDSEITKDAIKDMNSQVSSAKNIVVVGGGATGVETAAELGEHLNGKPGWFSTPPRKVNITLITASNQLIPQLRPAIGKSAEATLKNLGVEVRYNTRVTDTRQGDKGQTTLTLSKGEKIETDLYLPLHGVFPNSSYLPKELLNSSGYVVTNSATLRVDAAGPRVYALGDISSVSRNKIADLNDMLPVLHTNLKRDLYAFNPSNPFAPAPGKDREFKLMQKEMLGVTLGTSSGVGAVAGWRIPGFIISFLKGRDMMVGMVASALVDGSRLKESPWKGEEVVA</sequence>
<dbReference type="GO" id="GO:0050660">
    <property type="term" value="F:flavin adenine dinucleotide binding"/>
    <property type="evidence" value="ECO:0007669"/>
    <property type="project" value="TreeGrafter"/>
</dbReference>
<dbReference type="InterPro" id="IPR036188">
    <property type="entry name" value="FAD/NAD-bd_sf"/>
</dbReference>
<dbReference type="PRINTS" id="PR00368">
    <property type="entry name" value="FADPNR"/>
</dbReference>
<protein>
    <submittedName>
        <fullName evidence="6">FAD/NAD(P)-binding domain-containing protein</fullName>
    </submittedName>
</protein>
<evidence type="ECO:0000256" key="2">
    <source>
        <dbReference type="ARBA" id="ARBA00022630"/>
    </source>
</evidence>
<organism evidence="6 7">
    <name type="scientific">Periconia macrospinosa</name>
    <dbReference type="NCBI Taxonomy" id="97972"/>
    <lineage>
        <taxon>Eukaryota</taxon>
        <taxon>Fungi</taxon>
        <taxon>Dikarya</taxon>
        <taxon>Ascomycota</taxon>
        <taxon>Pezizomycotina</taxon>
        <taxon>Dothideomycetes</taxon>
        <taxon>Pleosporomycetidae</taxon>
        <taxon>Pleosporales</taxon>
        <taxon>Massarineae</taxon>
        <taxon>Periconiaceae</taxon>
        <taxon>Periconia</taxon>
    </lineage>
</organism>
<dbReference type="SUPFAM" id="SSF51905">
    <property type="entry name" value="FAD/NAD(P)-binding domain"/>
    <property type="match status" value="1"/>
</dbReference>
<keyword evidence="7" id="KW-1185">Reference proteome</keyword>
<feature type="domain" description="FAD/NAD(P)-binding" evidence="5">
    <location>
        <begin position="6"/>
        <end position="307"/>
    </location>
</feature>